<keyword evidence="11" id="KW-1185">Reference proteome</keyword>
<comment type="similarity">
    <text evidence="4">Belongs to the CDIP1/LITAF family.</text>
</comment>
<protein>
    <recommendedName>
        <fullName evidence="9">LITAF domain-containing protein</fullName>
    </recommendedName>
</protein>
<dbReference type="OMA" id="RTHVCAG"/>
<evidence type="ECO:0000256" key="1">
    <source>
        <dbReference type="ARBA" id="ARBA00004125"/>
    </source>
</evidence>
<dbReference type="GO" id="GO:0098560">
    <property type="term" value="C:cytoplasmic side of late endosome membrane"/>
    <property type="evidence" value="ECO:0007669"/>
    <property type="project" value="TreeGrafter"/>
</dbReference>
<evidence type="ECO:0000256" key="6">
    <source>
        <dbReference type="ARBA" id="ARBA00022833"/>
    </source>
</evidence>
<evidence type="ECO:0000259" key="9">
    <source>
        <dbReference type="PROSITE" id="PS51837"/>
    </source>
</evidence>
<dbReference type="PROSITE" id="PS51837">
    <property type="entry name" value="LITAF"/>
    <property type="match status" value="1"/>
</dbReference>
<organism evidence="10 11">
    <name type="scientific">Echeneis naucrates</name>
    <name type="common">Live sharksucker</name>
    <dbReference type="NCBI Taxonomy" id="173247"/>
    <lineage>
        <taxon>Eukaryota</taxon>
        <taxon>Metazoa</taxon>
        <taxon>Chordata</taxon>
        <taxon>Craniata</taxon>
        <taxon>Vertebrata</taxon>
        <taxon>Euteleostomi</taxon>
        <taxon>Actinopterygii</taxon>
        <taxon>Neopterygii</taxon>
        <taxon>Teleostei</taxon>
        <taxon>Neoteleostei</taxon>
        <taxon>Acanthomorphata</taxon>
        <taxon>Carangaria</taxon>
        <taxon>Carangiformes</taxon>
        <taxon>Echeneidae</taxon>
        <taxon>Echeneis</taxon>
    </lineage>
</organism>
<evidence type="ECO:0000313" key="10">
    <source>
        <dbReference type="Ensembl" id="ENSENLP00000016552.1"/>
    </source>
</evidence>
<dbReference type="SMART" id="SM00714">
    <property type="entry name" value="LITAF"/>
    <property type="match status" value="1"/>
</dbReference>
<evidence type="ECO:0000313" key="11">
    <source>
        <dbReference type="Proteomes" id="UP000472264"/>
    </source>
</evidence>
<name>A0A665UAT3_ECHNA</name>
<evidence type="ECO:0000256" key="2">
    <source>
        <dbReference type="ARBA" id="ARBA00004414"/>
    </source>
</evidence>
<reference evidence="10" key="3">
    <citation type="submission" date="2025-09" db="UniProtKB">
        <authorList>
            <consortium name="Ensembl"/>
        </authorList>
    </citation>
    <scope>IDENTIFICATION</scope>
</reference>
<evidence type="ECO:0000256" key="3">
    <source>
        <dbReference type="ARBA" id="ARBA00004630"/>
    </source>
</evidence>
<keyword evidence="6" id="KW-0862">Zinc</keyword>
<feature type="transmembrane region" description="Helical" evidence="8">
    <location>
        <begin position="102"/>
        <end position="125"/>
    </location>
</feature>
<comment type="subcellular location">
    <subcellularLocation>
        <location evidence="1">Endosome membrane</location>
        <topology evidence="1">Peripheral membrane protein</topology>
        <orientation evidence="1">Cytoplasmic side</orientation>
    </subcellularLocation>
    <subcellularLocation>
        <location evidence="2">Late endosome membrane</location>
    </subcellularLocation>
    <subcellularLocation>
        <location evidence="3">Lysosome membrane</location>
        <topology evidence="3">Peripheral membrane protein</topology>
        <orientation evidence="3">Cytoplasmic side</orientation>
    </subcellularLocation>
</comment>
<proteinExistence type="inferred from homology"/>
<keyword evidence="8" id="KW-0812">Transmembrane</keyword>
<dbReference type="AlphaFoldDB" id="A0A665UAT3"/>
<dbReference type="GO" id="GO:0098574">
    <property type="term" value="C:cytoplasmic side of lysosomal membrane"/>
    <property type="evidence" value="ECO:0007669"/>
    <property type="project" value="TreeGrafter"/>
</dbReference>
<dbReference type="Pfam" id="PF10601">
    <property type="entry name" value="zf-LITAF-like"/>
    <property type="match status" value="1"/>
</dbReference>
<reference evidence="10" key="2">
    <citation type="submission" date="2025-08" db="UniProtKB">
        <authorList>
            <consortium name="Ensembl"/>
        </authorList>
    </citation>
    <scope>IDENTIFICATION</scope>
</reference>
<dbReference type="PANTHER" id="PTHR23292">
    <property type="entry name" value="LIPOPOLYSACCHARIDE-INDUCED TUMOR NECROSIS FACTOR-ALPHA FACTOR"/>
    <property type="match status" value="1"/>
</dbReference>
<evidence type="ECO:0000256" key="5">
    <source>
        <dbReference type="ARBA" id="ARBA00022723"/>
    </source>
</evidence>
<dbReference type="InterPro" id="IPR037519">
    <property type="entry name" value="LITAF_fam"/>
</dbReference>
<sequence>MMDNTKAPPVVLQTNITSVPAPPYPGPPPVPVMATNTAQVQHSVQIVQPPPIQVVQPVQPTVVHTTQVTAVQTMPTTVPGQVQCPRCHNVVVSQVEYKSGALAWLICAILGLFICWPCCWIPFVVDDCKDIYHQCPVCHSTMNIHKRL</sequence>
<evidence type="ECO:0000256" key="7">
    <source>
        <dbReference type="ARBA" id="ARBA00023136"/>
    </source>
</evidence>
<evidence type="ECO:0000256" key="8">
    <source>
        <dbReference type="SAM" id="Phobius"/>
    </source>
</evidence>
<keyword evidence="8" id="KW-1133">Transmembrane helix</keyword>
<dbReference type="InterPro" id="IPR006629">
    <property type="entry name" value="LITAF"/>
</dbReference>
<evidence type="ECO:0000256" key="4">
    <source>
        <dbReference type="ARBA" id="ARBA00005975"/>
    </source>
</evidence>
<keyword evidence="5" id="KW-0479">Metal-binding</keyword>
<dbReference type="PANTHER" id="PTHR23292:SF45">
    <property type="entry name" value="LIPOPOLYSACCHARIDE-INDUCED TUMOR NECROSIS FACTOR-ALPHA FACTOR HOMOLOG"/>
    <property type="match status" value="1"/>
</dbReference>
<accession>A0A665UAT3</accession>
<dbReference type="Proteomes" id="UP000472264">
    <property type="component" value="Chromosome 1"/>
</dbReference>
<feature type="domain" description="LITAF" evidence="9">
    <location>
        <begin position="63"/>
        <end position="147"/>
    </location>
</feature>
<reference evidence="10" key="1">
    <citation type="submission" date="2021-04" db="EMBL/GenBank/DDBJ databases">
        <authorList>
            <consortium name="Wellcome Sanger Institute Data Sharing"/>
        </authorList>
    </citation>
    <scope>NUCLEOTIDE SEQUENCE [LARGE SCALE GENOMIC DNA]</scope>
</reference>
<keyword evidence="7 8" id="KW-0472">Membrane</keyword>
<dbReference type="GO" id="GO:0005634">
    <property type="term" value="C:nucleus"/>
    <property type="evidence" value="ECO:0007669"/>
    <property type="project" value="TreeGrafter"/>
</dbReference>
<dbReference type="Ensembl" id="ENSENLT00000017165.1">
    <property type="protein sequence ID" value="ENSENLP00000016552.1"/>
    <property type="gene ID" value="ENSENLG00000007632.1"/>
</dbReference>
<dbReference type="InParanoid" id="A0A665UAT3"/>
<dbReference type="GO" id="GO:0008270">
    <property type="term" value="F:zinc ion binding"/>
    <property type="evidence" value="ECO:0007669"/>
    <property type="project" value="TreeGrafter"/>
</dbReference>